<name>A0ABN7W501_GIGMA</name>
<keyword evidence="2" id="KW-1185">Reference proteome</keyword>
<evidence type="ECO:0000313" key="2">
    <source>
        <dbReference type="Proteomes" id="UP000789901"/>
    </source>
</evidence>
<gene>
    <name evidence="1" type="ORF">GMARGA_LOCUS26679</name>
</gene>
<evidence type="ECO:0000313" key="1">
    <source>
        <dbReference type="EMBL" id="CAG8816952.1"/>
    </source>
</evidence>
<sequence length="98" mass="11240">MDQPFNAFNNDDVVFFSSKYIVESSKLHFAIAYTNVINDKNFNKEFDVTYFPECVTHCVYLTSGDSAKLFKISNIDIENNTFYASENNKPGSNNEEDL</sequence>
<dbReference type="EMBL" id="CAJVQB010031488">
    <property type="protein sequence ID" value="CAG8816952.1"/>
    <property type="molecule type" value="Genomic_DNA"/>
</dbReference>
<organism evidence="1 2">
    <name type="scientific">Gigaspora margarita</name>
    <dbReference type="NCBI Taxonomy" id="4874"/>
    <lineage>
        <taxon>Eukaryota</taxon>
        <taxon>Fungi</taxon>
        <taxon>Fungi incertae sedis</taxon>
        <taxon>Mucoromycota</taxon>
        <taxon>Glomeromycotina</taxon>
        <taxon>Glomeromycetes</taxon>
        <taxon>Diversisporales</taxon>
        <taxon>Gigasporaceae</taxon>
        <taxon>Gigaspora</taxon>
    </lineage>
</organism>
<proteinExistence type="predicted"/>
<reference evidence="1 2" key="1">
    <citation type="submission" date="2021-06" db="EMBL/GenBank/DDBJ databases">
        <authorList>
            <person name="Kallberg Y."/>
            <person name="Tangrot J."/>
            <person name="Rosling A."/>
        </authorList>
    </citation>
    <scope>NUCLEOTIDE SEQUENCE [LARGE SCALE GENOMIC DNA]</scope>
    <source>
        <strain evidence="1 2">120-4 pot B 10/14</strain>
    </source>
</reference>
<accession>A0ABN7W501</accession>
<dbReference type="Proteomes" id="UP000789901">
    <property type="component" value="Unassembled WGS sequence"/>
</dbReference>
<protein>
    <submittedName>
        <fullName evidence="1">25792_t:CDS:1</fullName>
    </submittedName>
</protein>
<comment type="caution">
    <text evidence="1">The sequence shown here is derived from an EMBL/GenBank/DDBJ whole genome shotgun (WGS) entry which is preliminary data.</text>
</comment>